<name>A0A1P8WD36_9PLAN</name>
<protein>
    <submittedName>
        <fullName evidence="7">Putative membrane-bound dehydrogenase domain protein</fullName>
    </submittedName>
</protein>
<keyword evidence="1 4" id="KW-0349">Heme</keyword>
<sequence>MIRWTVLPLLVFVLSHSVPEISVVLADDANDLAYLDECNPWQPHKDFPKLITPQWVGEEGVDCVVVLAIDDMRDTAKYEQYLRPILNRLKQIDGRAPVSIMTCDVKPDDPQLQSWLEEGLSIECHTVDHPCPLLQGGDIDKAKSTYDRCIDLLNKIPGNKPVAFRTPCCDSLNTVSPRFYSEIFPRTTSEGHYLQIDSSVMNFFTSDDESIPRELVLDKDGNERFWKYKVRHLKRGEVVHTNFVNYIKNYPYPYVINNTCWQFPCVAPSDWSAQHLHGVNNPLTVEDWKAALDITVHKQGVFNLVFHPHGWITAEQVVELIDHAVQKHGKKLKFLTFREAAERLNQSLTNGKSLRQAKSDLRDSASHAAHLKQHSNPSDVRSLPKNVRDVLAHGTSPMLLPLKRDDGSDNGFFIHNRHLCWQNEDTAHLPDLIHRVSFDDIPAANVGRNKVAAPAGTARTDESPDTPKELRESEAGDRRSGNDSVRSFWPTPIGAAVVDITPDYPVRLTGYGNRATESEGVAAKIHARALVIGGKNVAVIAPRDEPRSGRSRTSGSDVRISGVGSRSFQHTDIQTMARFNQKDRAAGLITRSDDGYYEQPLAILITVDNCGVPQEIVEAAFGKIAAKHNISRERFAVSSTHTHSGPWLRDFAPNILPNLPEDHAAHLAKYEAELVEHLVSVVDKAIEARKPGNLSVGRGKLGFAINRRVLNNGTWQGFGETPDGPVDHQFPVLAAHDANGKLIAVLANYACHATTETGAFNQISGDWPGFAADMIEADNPGSVALIAIGCGADANPSPRGTHEQAKQHGRAVADEVKRLLGKAEDGKPNADVDDSAFLTPIDPSITCDIARINLPLGPLPDRAAWEAQAKDDSHTGHLAKKFLKMLDNGEDIPTTVPNYPVQTWCFGEDLAMVFLGGEVVVDYSIRLNSMFDDQRLWLNAYTNDVPCYIASKRILREGGYEADRSMVYYAHPTRLAPEAEDLICDAVQKLLPHEFYSDELQATFPGPKSPEDSLSCITVRPGMKAELVVAEPLIHDPVAFDWDFQGRMWVIEMGGYPSGAGQPRRAVAGQHGTAREGAESPRKLDVRASGGVNGRVRVLTDADNDGRYDEAVTFLDDLNFPTGIHPWRNGWIITAAPDIIYAEDTDGDFVADVRKVLFTGFTEGNQQHRVNGMRWGLDGWLYLANGDSGGEIKAVATVSEKSVVSRDPVNIRGRDLRIHPDTGAIELLSGQTQFGRNRDDFGNWFGNNNSNPIWHYVLEDRYLSRNPHATGLQTRAQVAEVPGAAPVFPTSKTMARFNDFHAANRFTSACSTSIYRDHLLGEEFYGNAFTCEPVHNLVSRLVLERDGVTFKGRRARDEQKSEFFASSDNWTRPVMVRTGPDGAIYIADMYRQVIEHPQWIPDEYQRKMNLRAGDDRGRIYRVTAGQPRQAVAWPHGMSRDVVKSPRTSNVRARSSNSPSREVAVTRAFASDHEAASCCGFEAEAVNENQLHDSATSSDKVATAVPELRDWFNKPASEITTKELAERIASLNGWWRDTAQRLLAHRGGDFPPKELLTLMATHESAAVRVQAIAAMANVERTHTQSIQLAETLVGLRDDPHPEVRRQVLRFESRLRDEDEKLSNVLLAMLYDPSPIVQQQLALVMGASDRFADASKATLASLLTRHGSNTHIRDAVYSSTNDENVVGLLISLSKSDEPVSALIYGDVLRMAAAFEKGPAVVTAFEALLKRMTEGKQNRSPDMWESAVGVSTQIRRNPKLTELVSQSKSTLVAWKNARQFASELSVSPDEDIRTRLAALNFMEVSGNLNQDTQQTLLGLFSPDTPPDVQQAAIRVLAAVNSDHLWQELAPRWRSLTPSVRGTAVEAMLSRSERTMTLLKAIESGELTVSDVDAAYRQRLLAHKDATIREHAQKLFGTTTPSARTTLVESLRANIAGLKSDADAGKAVFEKRCATCHKIGEVGKQVGADLTALKDRSTDAMLTAILDPNKAVESKFFSYIAVTTEGRTFSGMLLNETGNSITLLGSDGKEQSVPRTELDELVCSNKSLMPEGLEKDLTPQQLADVIAFVQSAGTTWKRFAGNEPRLVRASDDGTILLPASAAEIHGPNLVFESKHQNLGWWASTDDYAVWTIDVPRGGYWTVEVDYACDNGTAGGLLKLSTGTRLLTARIPGTGTWDDYRTWTAGKLDLGGGRRQIIVTAPEKPPAALLDLKAIRLLPPE</sequence>
<dbReference type="SUPFAM" id="SSF88713">
    <property type="entry name" value="Glycoside hydrolase/deacetylase"/>
    <property type="match status" value="1"/>
</dbReference>
<feature type="region of interest" description="Disordered" evidence="5">
    <location>
        <begin position="357"/>
        <end position="382"/>
    </location>
</feature>
<dbReference type="Pfam" id="PF01522">
    <property type="entry name" value="Polysacc_deac_1"/>
    <property type="match status" value="1"/>
</dbReference>
<evidence type="ECO:0000256" key="4">
    <source>
        <dbReference type="PROSITE-ProRule" id="PRU00433"/>
    </source>
</evidence>
<keyword evidence="2 4" id="KW-0479">Metal-binding</keyword>
<dbReference type="GO" id="GO:0009055">
    <property type="term" value="F:electron transfer activity"/>
    <property type="evidence" value="ECO:0007669"/>
    <property type="project" value="InterPro"/>
</dbReference>
<feature type="compositionally biased region" description="Basic and acidic residues" evidence="5">
    <location>
        <begin position="459"/>
        <end position="481"/>
    </location>
</feature>
<feature type="region of interest" description="Disordered" evidence="5">
    <location>
        <begin position="1061"/>
        <end position="1081"/>
    </location>
</feature>
<dbReference type="STRING" id="1891926.Fuma_01552"/>
<dbReference type="Pfam" id="PF13646">
    <property type="entry name" value="HEAT_2"/>
    <property type="match status" value="1"/>
</dbReference>
<dbReference type="InterPro" id="IPR002509">
    <property type="entry name" value="NODB_dom"/>
</dbReference>
<dbReference type="InterPro" id="IPR031329">
    <property type="entry name" value="NEUT/ALK_ceramidase_N"/>
</dbReference>
<dbReference type="GO" id="GO:0020037">
    <property type="term" value="F:heme binding"/>
    <property type="evidence" value="ECO:0007669"/>
    <property type="project" value="InterPro"/>
</dbReference>
<keyword evidence="8" id="KW-1185">Reference proteome</keyword>
<dbReference type="Gene3D" id="2.120.10.30">
    <property type="entry name" value="TolB, C-terminal domain"/>
    <property type="match status" value="1"/>
</dbReference>
<feature type="domain" description="Cytochrome c" evidence="6">
    <location>
        <begin position="1936"/>
        <end position="2069"/>
    </location>
</feature>
<dbReference type="Proteomes" id="UP000187735">
    <property type="component" value="Chromosome"/>
</dbReference>
<dbReference type="InterPro" id="IPR055557">
    <property type="entry name" value="DUF7133"/>
</dbReference>
<dbReference type="InterPro" id="IPR016024">
    <property type="entry name" value="ARM-type_fold"/>
</dbReference>
<dbReference type="GO" id="GO:0046872">
    <property type="term" value="F:metal ion binding"/>
    <property type="evidence" value="ECO:0007669"/>
    <property type="project" value="UniProtKB-KW"/>
</dbReference>
<dbReference type="OrthoDB" id="230287at2"/>
<dbReference type="PANTHER" id="PTHR33546">
    <property type="entry name" value="LARGE, MULTIFUNCTIONAL SECRETED PROTEIN-RELATED"/>
    <property type="match status" value="1"/>
</dbReference>
<evidence type="ECO:0000256" key="2">
    <source>
        <dbReference type="ARBA" id="ARBA00022723"/>
    </source>
</evidence>
<dbReference type="PANTHER" id="PTHR33546:SF1">
    <property type="entry name" value="LARGE, MULTIFUNCTIONAL SECRETED PROTEIN"/>
    <property type="match status" value="1"/>
</dbReference>
<dbReference type="KEGG" id="fmr:Fuma_01552"/>
<dbReference type="NCBIfam" id="TIGR02604">
    <property type="entry name" value="Piru_Ver_Nterm"/>
    <property type="match status" value="1"/>
</dbReference>
<dbReference type="NCBIfam" id="TIGR02603">
    <property type="entry name" value="CxxCH_TIGR02603"/>
    <property type="match status" value="1"/>
</dbReference>
<dbReference type="InterPro" id="IPR036909">
    <property type="entry name" value="Cyt_c-like_dom_sf"/>
</dbReference>
<dbReference type="GO" id="GO:0016810">
    <property type="term" value="F:hydrolase activity, acting on carbon-nitrogen (but not peptide) bonds"/>
    <property type="evidence" value="ECO:0007669"/>
    <property type="project" value="InterPro"/>
</dbReference>
<keyword evidence="3 4" id="KW-0408">Iron</keyword>
<gene>
    <name evidence="7" type="ORF">Fuma_01552</name>
</gene>
<accession>A0A1P8WD36</accession>
<evidence type="ECO:0000313" key="8">
    <source>
        <dbReference type="Proteomes" id="UP000187735"/>
    </source>
</evidence>
<dbReference type="SUPFAM" id="SSF63829">
    <property type="entry name" value="Calcium-dependent phosphotriesterase"/>
    <property type="match status" value="1"/>
</dbReference>
<reference evidence="7 8" key="1">
    <citation type="journal article" date="2016" name="Front. Microbiol.">
        <title>Fuerstia marisgermanicae gen. nov., sp. nov., an Unusual Member of the Phylum Planctomycetes from the German Wadden Sea.</title>
        <authorList>
            <person name="Kohn T."/>
            <person name="Heuer A."/>
            <person name="Jogler M."/>
            <person name="Vollmers J."/>
            <person name="Boedeker C."/>
            <person name="Bunk B."/>
            <person name="Rast P."/>
            <person name="Borchert D."/>
            <person name="Glockner I."/>
            <person name="Freese H.M."/>
            <person name="Klenk H.P."/>
            <person name="Overmann J."/>
            <person name="Kaster A.K."/>
            <person name="Rohde M."/>
            <person name="Wiegand S."/>
            <person name="Jogler C."/>
        </authorList>
    </citation>
    <scope>NUCLEOTIDE SEQUENCE [LARGE SCALE GENOMIC DNA]</scope>
    <source>
        <strain evidence="7 8">NH11</strain>
    </source>
</reference>
<dbReference type="Pfam" id="PF04734">
    <property type="entry name" value="Ceramidase_alk"/>
    <property type="match status" value="1"/>
</dbReference>
<dbReference type="InterPro" id="IPR013428">
    <property type="entry name" value="Membrane-bound_put_N"/>
</dbReference>
<dbReference type="SUPFAM" id="SSF46626">
    <property type="entry name" value="Cytochrome c"/>
    <property type="match status" value="1"/>
</dbReference>
<evidence type="ECO:0000256" key="1">
    <source>
        <dbReference type="ARBA" id="ARBA00022617"/>
    </source>
</evidence>
<dbReference type="Gene3D" id="3.20.20.370">
    <property type="entry name" value="Glycoside hydrolase/deacetylase"/>
    <property type="match status" value="1"/>
</dbReference>
<feature type="region of interest" description="Disordered" evidence="5">
    <location>
        <begin position="449"/>
        <end position="486"/>
    </location>
</feature>
<dbReference type="InterPro" id="IPR009056">
    <property type="entry name" value="Cyt_c-like_dom"/>
</dbReference>
<evidence type="ECO:0000256" key="5">
    <source>
        <dbReference type="SAM" id="MobiDB-lite"/>
    </source>
</evidence>
<dbReference type="InterPro" id="IPR008979">
    <property type="entry name" value="Galactose-bd-like_sf"/>
</dbReference>
<dbReference type="SUPFAM" id="SSF48371">
    <property type="entry name" value="ARM repeat"/>
    <property type="match status" value="1"/>
</dbReference>
<dbReference type="Gene3D" id="1.10.760.10">
    <property type="entry name" value="Cytochrome c-like domain"/>
    <property type="match status" value="1"/>
</dbReference>
<organism evidence="7 8">
    <name type="scientific">Fuerstiella marisgermanici</name>
    <dbReference type="NCBI Taxonomy" id="1891926"/>
    <lineage>
        <taxon>Bacteria</taxon>
        <taxon>Pseudomonadati</taxon>
        <taxon>Planctomycetota</taxon>
        <taxon>Planctomycetia</taxon>
        <taxon>Planctomycetales</taxon>
        <taxon>Planctomycetaceae</taxon>
        <taxon>Fuerstiella</taxon>
    </lineage>
</organism>
<dbReference type="RefSeq" id="WP_083731885.1">
    <property type="nucleotide sequence ID" value="NZ_CP017641.1"/>
</dbReference>
<dbReference type="Gene3D" id="2.60.120.260">
    <property type="entry name" value="Galactose-binding domain-like"/>
    <property type="match status" value="1"/>
</dbReference>
<evidence type="ECO:0000259" key="6">
    <source>
        <dbReference type="PROSITE" id="PS51007"/>
    </source>
</evidence>
<evidence type="ECO:0000256" key="3">
    <source>
        <dbReference type="ARBA" id="ARBA00023004"/>
    </source>
</evidence>
<dbReference type="Gene3D" id="1.25.10.10">
    <property type="entry name" value="Leucine-rich Repeat Variant"/>
    <property type="match status" value="1"/>
</dbReference>
<dbReference type="InterPro" id="IPR011330">
    <property type="entry name" value="Glyco_hydro/deAcase_b/a-brl"/>
</dbReference>
<dbReference type="InterPro" id="IPR011042">
    <property type="entry name" value="6-blade_b-propeller_TolB-like"/>
</dbReference>
<proteinExistence type="predicted"/>
<dbReference type="InterPro" id="IPR013427">
    <property type="entry name" value="Haem-bd_dom_put"/>
</dbReference>
<feature type="region of interest" description="Disordered" evidence="5">
    <location>
        <begin position="543"/>
        <end position="564"/>
    </location>
</feature>
<dbReference type="PROSITE" id="PS51007">
    <property type="entry name" value="CYTC"/>
    <property type="match status" value="1"/>
</dbReference>
<dbReference type="InterPro" id="IPR011989">
    <property type="entry name" value="ARM-like"/>
</dbReference>
<dbReference type="GO" id="GO:0005975">
    <property type="term" value="P:carbohydrate metabolic process"/>
    <property type="evidence" value="ECO:0007669"/>
    <property type="project" value="InterPro"/>
</dbReference>
<dbReference type="Pfam" id="PF23500">
    <property type="entry name" value="DUF7133"/>
    <property type="match status" value="1"/>
</dbReference>
<dbReference type="SUPFAM" id="SSF49785">
    <property type="entry name" value="Galactose-binding domain-like"/>
    <property type="match status" value="1"/>
</dbReference>
<evidence type="ECO:0000313" key="7">
    <source>
        <dbReference type="EMBL" id="APZ91951.1"/>
    </source>
</evidence>
<dbReference type="EMBL" id="CP017641">
    <property type="protein sequence ID" value="APZ91951.1"/>
    <property type="molecule type" value="Genomic_DNA"/>
</dbReference>